<organism evidence="1 2">
    <name type="scientific">Candidatus Sungbacteria bacterium RIFCSPHIGHO2_02_FULL_47_11</name>
    <dbReference type="NCBI Taxonomy" id="1802270"/>
    <lineage>
        <taxon>Bacteria</taxon>
        <taxon>Candidatus Sungiibacteriota</taxon>
    </lineage>
</organism>
<dbReference type="STRING" id="1802270.A3C07_02195"/>
<proteinExistence type="predicted"/>
<evidence type="ECO:0008006" key="3">
    <source>
        <dbReference type="Google" id="ProtNLM"/>
    </source>
</evidence>
<protein>
    <recommendedName>
        <fullName evidence="3">DUF4878 domain-containing protein</fullName>
    </recommendedName>
</protein>
<dbReference type="Proteomes" id="UP000179023">
    <property type="component" value="Unassembled WGS sequence"/>
</dbReference>
<sequence length="157" mass="18554">MKGLIKFLIAAGVIVLLGTAALYAIREWRYRNDPEYQVVKNFQELERRYAEDQYGGETPEETLRLFIDALKKEDVDLATKYFVIDEQKKWRNELLIIKEKGLLDEMVKDLERPREKKPLIENTDNRFNYFIYNDDNILAVVIDIARGPNGKWKILDL</sequence>
<reference evidence="1 2" key="1">
    <citation type="journal article" date="2016" name="Nat. Commun.">
        <title>Thousands of microbial genomes shed light on interconnected biogeochemical processes in an aquifer system.</title>
        <authorList>
            <person name="Anantharaman K."/>
            <person name="Brown C.T."/>
            <person name="Hug L.A."/>
            <person name="Sharon I."/>
            <person name="Castelle C.J."/>
            <person name="Probst A.J."/>
            <person name="Thomas B.C."/>
            <person name="Singh A."/>
            <person name="Wilkins M.J."/>
            <person name="Karaoz U."/>
            <person name="Brodie E.L."/>
            <person name="Williams K.H."/>
            <person name="Hubbard S.S."/>
            <person name="Banfield J.F."/>
        </authorList>
    </citation>
    <scope>NUCLEOTIDE SEQUENCE [LARGE SCALE GENOMIC DNA]</scope>
</reference>
<comment type="caution">
    <text evidence="1">The sequence shown here is derived from an EMBL/GenBank/DDBJ whole genome shotgun (WGS) entry which is preliminary data.</text>
</comment>
<dbReference type="AlphaFoldDB" id="A0A1G2KKJ9"/>
<evidence type="ECO:0000313" key="2">
    <source>
        <dbReference type="Proteomes" id="UP000179023"/>
    </source>
</evidence>
<dbReference type="EMBL" id="MHQI01000033">
    <property type="protein sequence ID" value="OGZ99803.1"/>
    <property type="molecule type" value="Genomic_DNA"/>
</dbReference>
<accession>A0A1G2KKJ9</accession>
<name>A0A1G2KKJ9_9BACT</name>
<gene>
    <name evidence="1" type="ORF">A3C07_02195</name>
</gene>
<evidence type="ECO:0000313" key="1">
    <source>
        <dbReference type="EMBL" id="OGZ99803.1"/>
    </source>
</evidence>